<gene>
    <name evidence="2" type="ORF">BIV24_09015</name>
</gene>
<protein>
    <submittedName>
        <fullName evidence="2">Uncharacterized protein</fullName>
    </submittedName>
</protein>
<feature type="transmembrane region" description="Helical" evidence="1">
    <location>
        <begin position="90"/>
        <end position="109"/>
    </location>
</feature>
<evidence type="ECO:0000313" key="3">
    <source>
        <dbReference type="Proteomes" id="UP000179935"/>
    </source>
</evidence>
<evidence type="ECO:0000313" key="2">
    <source>
        <dbReference type="EMBL" id="OIJ95412.1"/>
    </source>
</evidence>
<dbReference type="EMBL" id="MLYP01000023">
    <property type="protein sequence ID" value="OIJ95412.1"/>
    <property type="molecule type" value="Genomic_DNA"/>
</dbReference>
<dbReference type="AlphaFoldDB" id="A0A1S2PP90"/>
<name>A0A1S2PP90_9ACTN</name>
<dbReference type="Proteomes" id="UP000179935">
    <property type="component" value="Unassembled WGS sequence"/>
</dbReference>
<reference evidence="2 3" key="1">
    <citation type="submission" date="2016-10" db="EMBL/GenBank/DDBJ databases">
        <title>Genome sequence of Streptomyces sp. MUSC 93.</title>
        <authorList>
            <person name="Lee L.-H."/>
            <person name="Ser H.-L."/>
            <person name="Law J.W.-F."/>
        </authorList>
    </citation>
    <scope>NUCLEOTIDE SEQUENCE [LARGE SCALE GENOMIC DNA]</scope>
    <source>
        <strain evidence="2 3">MUSC 93</strain>
    </source>
</reference>
<dbReference type="STRING" id="1428652.BIV24_09015"/>
<proteinExistence type="predicted"/>
<keyword evidence="1" id="KW-0472">Membrane</keyword>
<dbReference type="RefSeq" id="WP_071365680.1">
    <property type="nucleotide sequence ID" value="NZ_MLYP01000023.1"/>
</dbReference>
<keyword evidence="3" id="KW-1185">Reference proteome</keyword>
<organism evidence="2 3">
    <name type="scientific">Streptomyces colonosanans</name>
    <dbReference type="NCBI Taxonomy" id="1428652"/>
    <lineage>
        <taxon>Bacteria</taxon>
        <taxon>Bacillati</taxon>
        <taxon>Actinomycetota</taxon>
        <taxon>Actinomycetes</taxon>
        <taxon>Kitasatosporales</taxon>
        <taxon>Streptomycetaceae</taxon>
        <taxon>Streptomyces</taxon>
    </lineage>
</organism>
<accession>A0A1S2PP90</accession>
<feature type="transmembrane region" description="Helical" evidence="1">
    <location>
        <begin position="129"/>
        <end position="148"/>
    </location>
</feature>
<evidence type="ECO:0000256" key="1">
    <source>
        <dbReference type="SAM" id="Phobius"/>
    </source>
</evidence>
<comment type="caution">
    <text evidence="2">The sequence shown here is derived from an EMBL/GenBank/DDBJ whole genome shotgun (WGS) entry which is preliminary data.</text>
</comment>
<sequence>MNTEQHTVGQDVGPRNPAMPIALWQPSQPQHHTLEPVTAPAVTLYQVPVPGAVQVQLPDGRIAWGRPVEHRLDPLPAGPQREPMPAWAKAIGMVAGSLTALALGGAIALRIAEPALGGLVDLLDTLWKLGLTLVVILFGAAIVARSLFAKAANHTSTGARSGTASRPGTGQTVVFAPQIDTSGTRLIGRGGDVNIQWGDSNRNKQ</sequence>
<keyword evidence="1" id="KW-1133">Transmembrane helix</keyword>
<keyword evidence="1" id="KW-0812">Transmembrane</keyword>